<dbReference type="RefSeq" id="WP_067630129.1">
    <property type="nucleotide sequence ID" value="NZ_CP013213.1"/>
</dbReference>
<accession>A0A109UGF7</accession>
<dbReference type="InterPro" id="IPR008878">
    <property type="entry name" value="Transposase_IS66_Orf2"/>
</dbReference>
<dbReference type="PANTHER" id="PTHR36455:SF1">
    <property type="entry name" value="BLR8292 PROTEIN"/>
    <property type="match status" value="1"/>
</dbReference>
<protein>
    <recommendedName>
        <fullName evidence="3">Transposase</fullName>
    </recommendedName>
</protein>
<organism evidence="1 2">
    <name type="scientific">Erysipelothrix larvae</name>
    <dbReference type="NCBI Taxonomy" id="1514105"/>
    <lineage>
        <taxon>Bacteria</taxon>
        <taxon>Bacillati</taxon>
        <taxon>Bacillota</taxon>
        <taxon>Erysipelotrichia</taxon>
        <taxon>Erysipelotrichales</taxon>
        <taxon>Erysipelotrichaceae</taxon>
        <taxon>Erysipelothrix</taxon>
    </lineage>
</organism>
<dbReference type="KEGG" id="erl:AOC36_00940"/>
<dbReference type="Pfam" id="PF05717">
    <property type="entry name" value="TnpB_IS66"/>
    <property type="match status" value="1"/>
</dbReference>
<keyword evidence="2" id="KW-1185">Reference proteome</keyword>
<dbReference type="STRING" id="1514105.AOC36_00940"/>
<dbReference type="AlphaFoldDB" id="A0A109UGF7"/>
<dbReference type="Proteomes" id="UP000063781">
    <property type="component" value="Chromosome"/>
</dbReference>
<dbReference type="EMBL" id="CP013213">
    <property type="protein sequence ID" value="AMC92608.1"/>
    <property type="molecule type" value="Genomic_DNA"/>
</dbReference>
<dbReference type="OrthoDB" id="4956084at2"/>
<evidence type="ECO:0000313" key="2">
    <source>
        <dbReference type="Proteomes" id="UP000063781"/>
    </source>
</evidence>
<gene>
    <name evidence="1" type="ORF">AOC36_00940</name>
</gene>
<proteinExistence type="predicted"/>
<evidence type="ECO:0000313" key="1">
    <source>
        <dbReference type="EMBL" id="AMC92608.1"/>
    </source>
</evidence>
<evidence type="ECO:0008006" key="3">
    <source>
        <dbReference type="Google" id="ProtNLM"/>
    </source>
</evidence>
<dbReference type="NCBIfam" id="NF033819">
    <property type="entry name" value="IS66_TnpB"/>
    <property type="match status" value="1"/>
</dbReference>
<dbReference type="PANTHER" id="PTHR36455">
    <property type="match status" value="1"/>
</dbReference>
<reference evidence="1 2" key="1">
    <citation type="submission" date="2015-10" db="EMBL/GenBank/DDBJ databases">
        <title>Erysipelothrix larvae sp. LV19 isolated from the larval gut of the rhinoceros beetle, Trypoxylus dichotomus.</title>
        <authorList>
            <person name="Lim S."/>
            <person name="Kim B.-C."/>
        </authorList>
    </citation>
    <scope>NUCLEOTIDE SEQUENCE [LARGE SCALE GENOMIC DNA]</scope>
    <source>
        <strain evidence="1 2">LV19</strain>
    </source>
</reference>
<sequence length="99" mass="11446">MIDVTKVKNVYIAQGYTDLRKGIDGYSTFVSGTMKLDPFSSSLFLFCNRSRDKLKVLFWDGNGFWLFYKRLESGKFKWPKPNDTSSLRVNHFLCGIACE</sequence>
<name>A0A109UGF7_9FIRM</name>